<dbReference type="EMBL" id="DXAY01000271">
    <property type="protein sequence ID" value="HIZ75925.1"/>
    <property type="molecule type" value="Genomic_DNA"/>
</dbReference>
<reference evidence="1" key="2">
    <citation type="submission" date="2021-04" db="EMBL/GenBank/DDBJ databases">
        <authorList>
            <person name="Gilroy R."/>
        </authorList>
    </citation>
    <scope>NUCLEOTIDE SEQUENCE</scope>
    <source>
        <strain evidence="1">CHK196-3914</strain>
    </source>
</reference>
<sequence length="314" mass="36779">MRFYGNEICCGSYACLNAMQDPSMDLQLFEISTSTPFGIRHYENEHFDRLLTTYCDPNQGMDRALRLWGYAVETVRTGTAEEAVQEIRHRIRPDFHVIVGPIDMGRLGYQIMSALLRRMDHYILLEHCSDTEAYCTDSEGFFRYRLTYEEIRAYLSADSVPEADGCITVRQIKKKQDYKMEEVLEQSFRYAADNLRAAEEDGEGSRAIMNCCRYLEQYKEYKWRLPLMYDIQYLKQRKVLMLFLFDKLERNRRCSRELAGEIRQIVNTQNDLLGKIYGNLQKGLGIEKGSFEEMAQWESRLAKVLCISFPPVLP</sequence>
<protein>
    <submittedName>
        <fullName evidence="1">Uncharacterized protein</fullName>
    </submittedName>
</protein>
<name>A0A9D2GBV5_9FIRM</name>
<dbReference type="AlphaFoldDB" id="A0A9D2GBV5"/>
<comment type="caution">
    <text evidence="1">The sequence shown here is derived from an EMBL/GenBank/DDBJ whole genome shotgun (WGS) entry which is preliminary data.</text>
</comment>
<gene>
    <name evidence="1" type="ORF">H9723_11905</name>
</gene>
<evidence type="ECO:0000313" key="2">
    <source>
        <dbReference type="Proteomes" id="UP000824116"/>
    </source>
</evidence>
<organism evidence="1 2">
    <name type="scientific">Candidatus Mediterraneibacter stercoravium</name>
    <dbReference type="NCBI Taxonomy" id="2838685"/>
    <lineage>
        <taxon>Bacteria</taxon>
        <taxon>Bacillati</taxon>
        <taxon>Bacillota</taxon>
        <taxon>Clostridia</taxon>
        <taxon>Lachnospirales</taxon>
        <taxon>Lachnospiraceae</taxon>
        <taxon>Mediterraneibacter</taxon>
    </lineage>
</organism>
<accession>A0A9D2GBV5</accession>
<proteinExistence type="predicted"/>
<dbReference type="Proteomes" id="UP000824116">
    <property type="component" value="Unassembled WGS sequence"/>
</dbReference>
<evidence type="ECO:0000313" key="1">
    <source>
        <dbReference type="EMBL" id="HIZ75925.1"/>
    </source>
</evidence>
<reference evidence="1" key="1">
    <citation type="journal article" date="2021" name="PeerJ">
        <title>Extensive microbial diversity within the chicken gut microbiome revealed by metagenomics and culture.</title>
        <authorList>
            <person name="Gilroy R."/>
            <person name="Ravi A."/>
            <person name="Getino M."/>
            <person name="Pursley I."/>
            <person name="Horton D.L."/>
            <person name="Alikhan N.F."/>
            <person name="Baker D."/>
            <person name="Gharbi K."/>
            <person name="Hall N."/>
            <person name="Watson M."/>
            <person name="Adriaenssens E.M."/>
            <person name="Foster-Nyarko E."/>
            <person name="Jarju S."/>
            <person name="Secka A."/>
            <person name="Antonio M."/>
            <person name="Oren A."/>
            <person name="Chaudhuri R.R."/>
            <person name="La Ragione R."/>
            <person name="Hildebrand F."/>
            <person name="Pallen M.J."/>
        </authorList>
    </citation>
    <scope>NUCLEOTIDE SEQUENCE</scope>
    <source>
        <strain evidence="1">CHK196-3914</strain>
    </source>
</reference>